<dbReference type="AlphaFoldDB" id="A0A0C3E1Z1"/>
<accession>A0A0C3E1Z1</accession>
<reference evidence="2 3" key="1">
    <citation type="submission" date="2014-04" db="EMBL/GenBank/DDBJ databases">
        <authorList>
            <consortium name="DOE Joint Genome Institute"/>
            <person name="Kuo A."/>
            <person name="Kohler A."/>
            <person name="Nagy L.G."/>
            <person name="Floudas D."/>
            <person name="Copeland A."/>
            <person name="Barry K.W."/>
            <person name="Cichocki N."/>
            <person name="Veneault-Fourrey C."/>
            <person name="LaButti K."/>
            <person name="Lindquist E.A."/>
            <person name="Lipzen A."/>
            <person name="Lundell T."/>
            <person name="Morin E."/>
            <person name="Murat C."/>
            <person name="Sun H."/>
            <person name="Tunlid A."/>
            <person name="Henrissat B."/>
            <person name="Grigoriev I.V."/>
            <person name="Hibbett D.S."/>
            <person name="Martin F."/>
            <person name="Nordberg H.P."/>
            <person name="Cantor M.N."/>
            <person name="Hua S.X."/>
        </authorList>
    </citation>
    <scope>NUCLEOTIDE SEQUENCE [LARGE SCALE GENOMIC DNA]</scope>
    <source>
        <strain evidence="2 3">Foug A</strain>
    </source>
</reference>
<dbReference type="HOGENOM" id="CLU_2414551_0_0_1"/>
<gene>
    <name evidence="2" type="ORF">SCLCIDRAFT_1210871</name>
</gene>
<organism evidence="2 3">
    <name type="scientific">Scleroderma citrinum Foug A</name>
    <dbReference type="NCBI Taxonomy" id="1036808"/>
    <lineage>
        <taxon>Eukaryota</taxon>
        <taxon>Fungi</taxon>
        <taxon>Dikarya</taxon>
        <taxon>Basidiomycota</taxon>
        <taxon>Agaricomycotina</taxon>
        <taxon>Agaricomycetes</taxon>
        <taxon>Agaricomycetidae</taxon>
        <taxon>Boletales</taxon>
        <taxon>Sclerodermatineae</taxon>
        <taxon>Sclerodermataceae</taxon>
        <taxon>Scleroderma</taxon>
    </lineage>
</organism>
<evidence type="ECO:0000256" key="1">
    <source>
        <dbReference type="SAM" id="MobiDB-lite"/>
    </source>
</evidence>
<evidence type="ECO:0000313" key="2">
    <source>
        <dbReference type="EMBL" id="KIM66815.1"/>
    </source>
</evidence>
<dbReference type="Proteomes" id="UP000053989">
    <property type="component" value="Unassembled WGS sequence"/>
</dbReference>
<keyword evidence="3" id="KW-1185">Reference proteome</keyword>
<name>A0A0C3E1Z1_9AGAM</name>
<reference evidence="3" key="2">
    <citation type="submission" date="2015-01" db="EMBL/GenBank/DDBJ databases">
        <title>Evolutionary Origins and Diversification of the Mycorrhizal Mutualists.</title>
        <authorList>
            <consortium name="DOE Joint Genome Institute"/>
            <consortium name="Mycorrhizal Genomics Consortium"/>
            <person name="Kohler A."/>
            <person name="Kuo A."/>
            <person name="Nagy L.G."/>
            <person name="Floudas D."/>
            <person name="Copeland A."/>
            <person name="Barry K.W."/>
            <person name="Cichocki N."/>
            <person name="Veneault-Fourrey C."/>
            <person name="LaButti K."/>
            <person name="Lindquist E.A."/>
            <person name="Lipzen A."/>
            <person name="Lundell T."/>
            <person name="Morin E."/>
            <person name="Murat C."/>
            <person name="Riley R."/>
            <person name="Ohm R."/>
            <person name="Sun H."/>
            <person name="Tunlid A."/>
            <person name="Henrissat B."/>
            <person name="Grigoriev I.V."/>
            <person name="Hibbett D.S."/>
            <person name="Martin F."/>
        </authorList>
    </citation>
    <scope>NUCLEOTIDE SEQUENCE [LARGE SCALE GENOMIC DNA]</scope>
    <source>
        <strain evidence="3">Foug A</strain>
    </source>
</reference>
<sequence length="92" mass="10248">MELQNANAKSMGQGTVSSLPMSPSLSISNPENWMTVACQKAVGNVRVKNVRSIDSMHRFVAGMARYQVRASVDPRLLESCEKPMSNQHRDKR</sequence>
<proteinExistence type="predicted"/>
<dbReference type="EMBL" id="KN822015">
    <property type="protein sequence ID" value="KIM66815.1"/>
    <property type="molecule type" value="Genomic_DNA"/>
</dbReference>
<feature type="compositionally biased region" description="Polar residues" evidence="1">
    <location>
        <begin position="1"/>
        <end position="16"/>
    </location>
</feature>
<protein>
    <submittedName>
        <fullName evidence="2">Uncharacterized protein</fullName>
    </submittedName>
</protein>
<evidence type="ECO:0000313" key="3">
    <source>
        <dbReference type="Proteomes" id="UP000053989"/>
    </source>
</evidence>
<dbReference type="InParanoid" id="A0A0C3E1Z1"/>
<feature type="region of interest" description="Disordered" evidence="1">
    <location>
        <begin position="1"/>
        <end position="28"/>
    </location>
</feature>
<feature type="compositionally biased region" description="Low complexity" evidence="1">
    <location>
        <begin position="17"/>
        <end position="28"/>
    </location>
</feature>